<dbReference type="InterPro" id="IPR050217">
    <property type="entry name" value="Peroxiredoxin"/>
</dbReference>
<sequence length="250" mass="27221">MQAARFAVRRSVAGLRAGGCGSCSGAMLRRVPIKQEPIRIGSTAPDFKAQTSKGPISFHEFIGNDWVVFFSHPADYTPVCTTELGAFAKLQPEFEKRGAKLIGLSANGLRDHEGWIKDIEEVSSEGAKVGYPIIADEDRKVSWLYGMLDEESVKNIDSNPIPVSLRSVFIIDPNKKVRIIITYPPAVGRNTAEVLRALEALQLADKAGVATPVNWTPGGDVIVPVPVSDADAEAKFGSVRKVKPYLRYNN</sequence>
<dbReference type="OrthoDB" id="2996783at2759"/>
<proteinExistence type="inferred from homology"/>
<evidence type="ECO:0000256" key="5">
    <source>
        <dbReference type="ARBA" id="ARBA00025719"/>
    </source>
</evidence>
<dbReference type="GO" id="GO:0033554">
    <property type="term" value="P:cellular response to stress"/>
    <property type="evidence" value="ECO:0007669"/>
    <property type="project" value="TreeGrafter"/>
</dbReference>
<dbReference type="Proteomes" id="UP000095023">
    <property type="component" value="Unassembled WGS sequence"/>
</dbReference>
<dbReference type="AlphaFoldDB" id="A0A1E4TB15"/>
<evidence type="ECO:0000256" key="4">
    <source>
        <dbReference type="ARBA" id="ARBA00023284"/>
    </source>
</evidence>
<dbReference type="PANTHER" id="PTHR10681">
    <property type="entry name" value="THIOREDOXIN PEROXIDASE"/>
    <property type="match status" value="1"/>
</dbReference>
<keyword evidence="1 6" id="KW-0575">Peroxidase</keyword>
<evidence type="ECO:0000256" key="2">
    <source>
        <dbReference type="ARBA" id="ARBA00022862"/>
    </source>
</evidence>
<dbReference type="Gene3D" id="3.40.30.10">
    <property type="entry name" value="Glutaredoxin"/>
    <property type="match status" value="1"/>
</dbReference>
<evidence type="ECO:0000256" key="3">
    <source>
        <dbReference type="ARBA" id="ARBA00023002"/>
    </source>
</evidence>
<dbReference type="CDD" id="cd03016">
    <property type="entry name" value="PRX_1cys"/>
    <property type="match status" value="1"/>
</dbReference>
<feature type="domain" description="Thioredoxin" evidence="8">
    <location>
        <begin position="38"/>
        <end position="203"/>
    </location>
</feature>
<dbReference type="InterPro" id="IPR000866">
    <property type="entry name" value="AhpC/TSA"/>
</dbReference>
<evidence type="ECO:0000313" key="10">
    <source>
        <dbReference type="Proteomes" id="UP000095023"/>
    </source>
</evidence>
<keyword evidence="4 6" id="KW-0676">Redox-active center</keyword>
<dbReference type="GO" id="GO:0008379">
    <property type="term" value="F:thioredoxin peroxidase activity"/>
    <property type="evidence" value="ECO:0007669"/>
    <property type="project" value="EnsemblFungi"/>
</dbReference>
<dbReference type="InterPro" id="IPR024706">
    <property type="entry name" value="Peroxiredoxin_AhpC-typ"/>
</dbReference>
<dbReference type="Gene3D" id="3.30.1020.10">
    <property type="entry name" value="Antioxidant, Horf6, Chain A, domain2"/>
    <property type="match status" value="1"/>
</dbReference>
<comment type="function">
    <text evidence="6">Thiol-specific peroxidase that catalyzes the reduction of hydrogen peroxide and organic hydroperoxides to water and alcohols, respectively.</text>
</comment>
<feature type="active site" description="Cysteine sulfenic acid (-SOH) intermediate; for peroxidase activity" evidence="7">
    <location>
        <position position="80"/>
    </location>
</feature>
<dbReference type="GO" id="GO:0042744">
    <property type="term" value="P:hydrogen peroxide catabolic process"/>
    <property type="evidence" value="ECO:0007669"/>
    <property type="project" value="TreeGrafter"/>
</dbReference>
<dbReference type="Pfam" id="PF10417">
    <property type="entry name" value="1-cysPrx_C"/>
    <property type="match status" value="1"/>
</dbReference>
<dbReference type="InterPro" id="IPR045020">
    <property type="entry name" value="PRX_1cys"/>
</dbReference>
<protein>
    <recommendedName>
        <fullName evidence="8">Thioredoxin domain-containing protein</fullName>
    </recommendedName>
</protein>
<dbReference type="GO" id="GO:0005739">
    <property type="term" value="C:mitochondrion"/>
    <property type="evidence" value="ECO:0007669"/>
    <property type="project" value="EnsemblFungi"/>
</dbReference>
<evidence type="ECO:0000256" key="1">
    <source>
        <dbReference type="ARBA" id="ARBA00022559"/>
    </source>
</evidence>
<dbReference type="PIRSF" id="PIRSF000239">
    <property type="entry name" value="AHPC"/>
    <property type="match status" value="1"/>
</dbReference>
<evidence type="ECO:0000313" key="9">
    <source>
        <dbReference type="EMBL" id="ODV88967.1"/>
    </source>
</evidence>
<dbReference type="InterPro" id="IPR036249">
    <property type="entry name" value="Thioredoxin-like_sf"/>
</dbReference>
<keyword evidence="2 6" id="KW-0049">Antioxidant</keyword>
<comment type="similarity">
    <text evidence="5">Belongs to the peroxiredoxin family. Prx6 subfamily.</text>
</comment>
<dbReference type="Pfam" id="PF00578">
    <property type="entry name" value="AhpC-TSA"/>
    <property type="match status" value="1"/>
</dbReference>
<evidence type="ECO:0000256" key="6">
    <source>
        <dbReference type="PIRNR" id="PIRNR000239"/>
    </source>
</evidence>
<dbReference type="EMBL" id="KV453843">
    <property type="protein sequence ID" value="ODV88967.1"/>
    <property type="molecule type" value="Genomic_DNA"/>
</dbReference>
<gene>
    <name evidence="9" type="ORF">CANCADRAFT_58020</name>
</gene>
<dbReference type="PROSITE" id="PS51352">
    <property type="entry name" value="THIOREDOXIN_2"/>
    <property type="match status" value="1"/>
</dbReference>
<reference evidence="10" key="1">
    <citation type="submission" date="2016-02" db="EMBL/GenBank/DDBJ databases">
        <title>Comparative genomics of biotechnologically important yeasts.</title>
        <authorList>
            <consortium name="DOE Joint Genome Institute"/>
            <person name="Riley R."/>
            <person name="Haridas S."/>
            <person name="Wolfe K.H."/>
            <person name="Lopes M.R."/>
            <person name="Hittinger C.T."/>
            <person name="Goker M."/>
            <person name="Salamov A."/>
            <person name="Wisecaver J."/>
            <person name="Long T.M."/>
            <person name="Aerts A.L."/>
            <person name="Barry K."/>
            <person name="Choi C."/>
            <person name="Clum A."/>
            <person name="Coughlan A.Y."/>
            <person name="Deshpande S."/>
            <person name="Douglass A.P."/>
            <person name="Hanson S.J."/>
            <person name="Klenk H.-P."/>
            <person name="Labutti K."/>
            <person name="Lapidus A."/>
            <person name="Lindquist E."/>
            <person name="Lipzen A."/>
            <person name="Meier-Kolthoff J.P."/>
            <person name="Ohm R.A."/>
            <person name="Otillar R.P."/>
            <person name="Pangilinan J."/>
            <person name="Peng Y."/>
            <person name="Rokas A."/>
            <person name="Rosa C.A."/>
            <person name="Scheuner C."/>
            <person name="Sibirny A.A."/>
            <person name="Slot J.C."/>
            <person name="Stielow J.B."/>
            <person name="Sun H."/>
            <person name="Kurtzman C.P."/>
            <person name="Blackwell M."/>
            <person name="Jeffries T.W."/>
            <person name="Grigoriev I.V."/>
        </authorList>
    </citation>
    <scope>NUCLEOTIDE SEQUENCE [LARGE SCALE GENOMIC DNA]</scope>
    <source>
        <strain evidence="10">NRRL Y-17796</strain>
    </source>
</reference>
<dbReference type="InterPro" id="IPR019479">
    <property type="entry name" value="Peroxiredoxin_C"/>
</dbReference>
<name>A0A1E4TB15_9ASCO</name>
<dbReference type="SUPFAM" id="SSF52833">
    <property type="entry name" value="Thioredoxin-like"/>
    <property type="match status" value="1"/>
</dbReference>
<dbReference type="GO" id="GO:0005829">
    <property type="term" value="C:cytosol"/>
    <property type="evidence" value="ECO:0007669"/>
    <property type="project" value="TreeGrafter"/>
</dbReference>
<organism evidence="9 10">
    <name type="scientific">Tortispora caseinolytica NRRL Y-17796</name>
    <dbReference type="NCBI Taxonomy" id="767744"/>
    <lineage>
        <taxon>Eukaryota</taxon>
        <taxon>Fungi</taxon>
        <taxon>Dikarya</taxon>
        <taxon>Ascomycota</taxon>
        <taxon>Saccharomycotina</taxon>
        <taxon>Trigonopsidomycetes</taxon>
        <taxon>Trigonopsidales</taxon>
        <taxon>Trigonopsidaceae</taxon>
        <taxon>Tortispora</taxon>
    </lineage>
</organism>
<dbReference type="GO" id="GO:0045454">
    <property type="term" value="P:cell redox homeostasis"/>
    <property type="evidence" value="ECO:0007669"/>
    <property type="project" value="EnsemblFungi"/>
</dbReference>
<keyword evidence="10" id="KW-1185">Reference proteome</keyword>
<accession>A0A1E4TB15</accession>
<evidence type="ECO:0000259" key="8">
    <source>
        <dbReference type="PROSITE" id="PS51352"/>
    </source>
</evidence>
<evidence type="ECO:0000256" key="7">
    <source>
        <dbReference type="PIRSR" id="PIRSR000239-1"/>
    </source>
</evidence>
<dbReference type="InterPro" id="IPR013766">
    <property type="entry name" value="Thioredoxin_domain"/>
</dbReference>
<dbReference type="GO" id="GO:0006979">
    <property type="term" value="P:response to oxidative stress"/>
    <property type="evidence" value="ECO:0007669"/>
    <property type="project" value="TreeGrafter"/>
</dbReference>
<dbReference type="FunFam" id="3.40.30.10:FF:000011">
    <property type="entry name" value="Peroxiredoxin PRX1"/>
    <property type="match status" value="1"/>
</dbReference>
<dbReference type="PANTHER" id="PTHR10681:SF121">
    <property type="entry name" value="ALKYL HYDROPEROXIDE REDUCTASE C"/>
    <property type="match status" value="1"/>
</dbReference>
<keyword evidence="3 6" id="KW-0560">Oxidoreductase</keyword>